<keyword evidence="3" id="KW-1185">Reference proteome</keyword>
<dbReference type="STRING" id="933084.A0A067PQD5"/>
<dbReference type="OrthoDB" id="442921at2759"/>
<evidence type="ECO:0000313" key="3">
    <source>
        <dbReference type="Proteomes" id="UP000027265"/>
    </source>
</evidence>
<dbReference type="Pfam" id="PF11976">
    <property type="entry name" value="Rad60-SLD"/>
    <property type="match status" value="1"/>
</dbReference>
<dbReference type="SUPFAM" id="SSF54236">
    <property type="entry name" value="Ubiquitin-like"/>
    <property type="match status" value="1"/>
</dbReference>
<dbReference type="Proteomes" id="UP000027265">
    <property type="component" value="Unassembled WGS sequence"/>
</dbReference>
<dbReference type="CDD" id="cd01763">
    <property type="entry name" value="Ubl_SUMO_like"/>
    <property type="match status" value="1"/>
</dbReference>
<evidence type="ECO:0000313" key="2">
    <source>
        <dbReference type="EMBL" id="KDQ52536.1"/>
    </source>
</evidence>
<dbReference type="AlphaFoldDB" id="A0A067PQD5"/>
<dbReference type="PROSITE" id="PS50053">
    <property type="entry name" value="UBIQUITIN_2"/>
    <property type="match status" value="1"/>
</dbReference>
<feature type="domain" description="Ubiquitin-like" evidence="1">
    <location>
        <begin position="20"/>
        <end position="95"/>
    </location>
</feature>
<accession>A0A067PQD5</accession>
<proteinExistence type="predicted"/>
<protein>
    <recommendedName>
        <fullName evidence="1">Ubiquitin-like domain-containing protein</fullName>
    </recommendedName>
</protein>
<dbReference type="InterPro" id="IPR022617">
    <property type="entry name" value="Rad60/SUMO-like_dom"/>
</dbReference>
<reference evidence="3" key="1">
    <citation type="journal article" date="2014" name="Proc. Natl. Acad. Sci. U.S.A.">
        <title>Extensive sampling of basidiomycete genomes demonstrates inadequacy of the white-rot/brown-rot paradigm for wood decay fungi.</title>
        <authorList>
            <person name="Riley R."/>
            <person name="Salamov A.A."/>
            <person name="Brown D.W."/>
            <person name="Nagy L.G."/>
            <person name="Floudas D."/>
            <person name="Held B.W."/>
            <person name="Levasseur A."/>
            <person name="Lombard V."/>
            <person name="Morin E."/>
            <person name="Otillar R."/>
            <person name="Lindquist E.A."/>
            <person name="Sun H."/>
            <person name="LaButti K.M."/>
            <person name="Schmutz J."/>
            <person name="Jabbour D."/>
            <person name="Luo H."/>
            <person name="Baker S.E."/>
            <person name="Pisabarro A.G."/>
            <person name="Walton J.D."/>
            <person name="Blanchette R.A."/>
            <person name="Henrissat B."/>
            <person name="Martin F."/>
            <person name="Cullen D."/>
            <person name="Hibbett D.S."/>
            <person name="Grigoriev I.V."/>
        </authorList>
    </citation>
    <scope>NUCLEOTIDE SEQUENCE [LARGE SCALE GENOMIC DNA]</scope>
    <source>
        <strain evidence="3">MUCL 33604</strain>
    </source>
</reference>
<sequence>MATDHESDHGEDVKPNIANIKIGVVVSYEGRDLQIMVKKGTRVDKLMDAAALNMDKDTLRFTFEGKRLRGGEETLLNYDIQDGDTIDVHVQQIGGAFSGHRMS</sequence>
<gene>
    <name evidence="2" type="ORF">JAAARDRAFT_478593</name>
</gene>
<dbReference type="InParanoid" id="A0A067PQD5"/>
<organism evidence="2 3">
    <name type="scientific">Jaapia argillacea MUCL 33604</name>
    <dbReference type="NCBI Taxonomy" id="933084"/>
    <lineage>
        <taxon>Eukaryota</taxon>
        <taxon>Fungi</taxon>
        <taxon>Dikarya</taxon>
        <taxon>Basidiomycota</taxon>
        <taxon>Agaricomycotina</taxon>
        <taxon>Agaricomycetes</taxon>
        <taxon>Agaricomycetidae</taxon>
        <taxon>Jaapiales</taxon>
        <taxon>Jaapiaceae</taxon>
        <taxon>Jaapia</taxon>
    </lineage>
</organism>
<dbReference type="InterPro" id="IPR029071">
    <property type="entry name" value="Ubiquitin-like_domsf"/>
</dbReference>
<dbReference type="InterPro" id="IPR000626">
    <property type="entry name" value="Ubiquitin-like_dom"/>
</dbReference>
<dbReference type="HOGENOM" id="CLU_148322_4_4_1"/>
<dbReference type="EMBL" id="KL197739">
    <property type="protein sequence ID" value="KDQ52536.1"/>
    <property type="molecule type" value="Genomic_DNA"/>
</dbReference>
<name>A0A067PQD5_9AGAM</name>
<dbReference type="Gene3D" id="3.10.20.90">
    <property type="entry name" value="Phosphatidylinositol 3-kinase Catalytic Subunit, Chain A, domain 1"/>
    <property type="match status" value="1"/>
</dbReference>
<evidence type="ECO:0000259" key="1">
    <source>
        <dbReference type="PROSITE" id="PS50053"/>
    </source>
</evidence>